<organism evidence="1 2">
    <name type="scientific">Mycena chlorophos</name>
    <name type="common">Agaric fungus</name>
    <name type="synonym">Agaricus chlorophos</name>
    <dbReference type="NCBI Taxonomy" id="658473"/>
    <lineage>
        <taxon>Eukaryota</taxon>
        <taxon>Fungi</taxon>
        <taxon>Dikarya</taxon>
        <taxon>Basidiomycota</taxon>
        <taxon>Agaricomycotina</taxon>
        <taxon>Agaricomycetes</taxon>
        <taxon>Agaricomycetidae</taxon>
        <taxon>Agaricales</taxon>
        <taxon>Marasmiineae</taxon>
        <taxon>Mycenaceae</taxon>
        <taxon>Mycena</taxon>
    </lineage>
</organism>
<name>A0ABQ0L2E7_MYCCL</name>
<accession>A0ABQ0L2E7</accession>
<evidence type="ECO:0000313" key="1">
    <source>
        <dbReference type="EMBL" id="GAT45243.1"/>
    </source>
</evidence>
<keyword evidence="2" id="KW-1185">Reference proteome</keyword>
<gene>
    <name evidence="1" type="ORF">MCHLO_02830</name>
</gene>
<sequence length="222" mass="24597">MTIIQGSWEYSISRDPTAAQARVLICAVPSSIVSRVRNRSPLASQLRSPFRMRIPLLDLKHPLQPPPAPCPPYLPLPMSPYFTPTIPSPQPRPASRTLFPINLRATRPAALLSSYQLGLLSDLIPARTKVRVENCSAHALLDVYLNEEALTTAEFTAFLNYLTLSAVPHSMLARGPYPPRRRGCAPTVADVLLLGHTVLWTLHSDMCNVWTATVDVPRPPMY</sequence>
<dbReference type="EMBL" id="DF841026">
    <property type="protein sequence ID" value="GAT45243.1"/>
    <property type="molecule type" value="Genomic_DNA"/>
</dbReference>
<proteinExistence type="predicted"/>
<evidence type="ECO:0000313" key="2">
    <source>
        <dbReference type="Proteomes" id="UP000815677"/>
    </source>
</evidence>
<dbReference type="Proteomes" id="UP000815677">
    <property type="component" value="Unassembled WGS sequence"/>
</dbReference>
<reference evidence="1" key="1">
    <citation type="submission" date="2014-09" db="EMBL/GenBank/DDBJ databases">
        <title>Genome sequence of the luminous mushroom Mycena chlorophos for searching fungal bioluminescence genes.</title>
        <authorList>
            <person name="Tanaka Y."/>
            <person name="Kasuga D."/>
            <person name="Oba Y."/>
            <person name="Hase S."/>
            <person name="Sato K."/>
            <person name="Oba Y."/>
            <person name="Sakakibara Y."/>
        </authorList>
    </citation>
    <scope>NUCLEOTIDE SEQUENCE</scope>
</reference>
<protein>
    <submittedName>
        <fullName evidence="1">Uncharacterized protein</fullName>
    </submittedName>
</protein>